<keyword evidence="7" id="KW-1185">Reference proteome</keyword>
<evidence type="ECO:0000256" key="2">
    <source>
        <dbReference type="ARBA" id="ARBA00006824"/>
    </source>
</evidence>
<keyword evidence="4" id="KW-1133">Transmembrane helix</keyword>
<comment type="subcellular location">
    <subcellularLocation>
        <location evidence="1">Membrane</location>
        <topology evidence="1">Multi-pass membrane protein</topology>
    </subcellularLocation>
</comment>
<dbReference type="OrthoDB" id="430207at2759"/>
<comment type="caution">
    <text evidence="6">The sequence shown here is derived from an EMBL/GenBank/DDBJ whole genome shotgun (WGS) entry which is preliminary data.</text>
</comment>
<dbReference type="GO" id="GO:0016020">
    <property type="term" value="C:membrane"/>
    <property type="evidence" value="ECO:0007669"/>
    <property type="project" value="UniProtKB-SubCell"/>
</dbReference>
<protein>
    <recommendedName>
        <fullName evidence="8">Mpv17-like protein 2</fullName>
    </recommendedName>
</protein>
<sequence>MSMLLKLARKFQNSLIKRPLITNIVNGEALEQNKNDWWSIYRNTVRFFICVQLVNFYVLPLHYRVFWVQSAALIWQTYYSYITQKRVEK</sequence>
<dbReference type="InterPro" id="IPR007248">
    <property type="entry name" value="Mpv17_PMP22"/>
</dbReference>
<accession>A0A2A2JKT7</accession>
<gene>
    <name evidence="6" type="ORF">WR25_03970</name>
</gene>
<organism evidence="6 7">
    <name type="scientific">Diploscapter pachys</name>
    <dbReference type="NCBI Taxonomy" id="2018661"/>
    <lineage>
        <taxon>Eukaryota</taxon>
        <taxon>Metazoa</taxon>
        <taxon>Ecdysozoa</taxon>
        <taxon>Nematoda</taxon>
        <taxon>Chromadorea</taxon>
        <taxon>Rhabditida</taxon>
        <taxon>Rhabditina</taxon>
        <taxon>Rhabditomorpha</taxon>
        <taxon>Rhabditoidea</taxon>
        <taxon>Rhabditidae</taxon>
        <taxon>Diploscapter</taxon>
    </lineage>
</organism>
<evidence type="ECO:0000313" key="7">
    <source>
        <dbReference type="Proteomes" id="UP000218231"/>
    </source>
</evidence>
<evidence type="ECO:0000256" key="5">
    <source>
        <dbReference type="ARBA" id="ARBA00023136"/>
    </source>
</evidence>
<name>A0A2A2JKT7_9BILA</name>
<reference evidence="6 7" key="1">
    <citation type="journal article" date="2017" name="Curr. Biol.">
        <title>Genome architecture and evolution of a unichromosomal asexual nematode.</title>
        <authorList>
            <person name="Fradin H."/>
            <person name="Zegar C."/>
            <person name="Gutwein M."/>
            <person name="Lucas J."/>
            <person name="Kovtun M."/>
            <person name="Corcoran D."/>
            <person name="Baugh L.R."/>
            <person name="Kiontke K."/>
            <person name="Gunsalus K."/>
            <person name="Fitch D.H."/>
            <person name="Piano F."/>
        </authorList>
    </citation>
    <scope>NUCLEOTIDE SEQUENCE [LARGE SCALE GENOMIC DNA]</scope>
    <source>
        <strain evidence="6">PF1309</strain>
    </source>
</reference>
<evidence type="ECO:0000256" key="3">
    <source>
        <dbReference type="ARBA" id="ARBA00022692"/>
    </source>
</evidence>
<dbReference type="Proteomes" id="UP000218231">
    <property type="component" value="Unassembled WGS sequence"/>
</dbReference>
<evidence type="ECO:0000256" key="4">
    <source>
        <dbReference type="ARBA" id="ARBA00022989"/>
    </source>
</evidence>
<dbReference type="Pfam" id="PF04117">
    <property type="entry name" value="Mpv17_PMP22"/>
    <property type="match status" value="1"/>
</dbReference>
<keyword evidence="3" id="KW-0812">Transmembrane</keyword>
<dbReference type="EMBL" id="LIAE01010377">
    <property type="protein sequence ID" value="PAV62295.1"/>
    <property type="molecule type" value="Genomic_DNA"/>
</dbReference>
<proteinExistence type="inferred from homology"/>
<dbReference type="AlphaFoldDB" id="A0A2A2JKT7"/>
<evidence type="ECO:0008006" key="8">
    <source>
        <dbReference type="Google" id="ProtNLM"/>
    </source>
</evidence>
<keyword evidence="5" id="KW-0472">Membrane</keyword>
<evidence type="ECO:0000256" key="1">
    <source>
        <dbReference type="ARBA" id="ARBA00004141"/>
    </source>
</evidence>
<evidence type="ECO:0000313" key="6">
    <source>
        <dbReference type="EMBL" id="PAV62295.1"/>
    </source>
</evidence>
<comment type="similarity">
    <text evidence="2">Belongs to the peroxisomal membrane protein PXMP2/4 family.</text>
</comment>